<dbReference type="InterPro" id="IPR011330">
    <property type="entry name" value="Glyco_hydro/deAcase_b/a-brl"/>
</dbReference>
<evidence type="ECO:0000259" key="5">
    <source>
        <dbReference type="PROSITE" id="PS51677"/>
    </source>
</evidence>
<evidence type="ECO:0000256" key="3">
    <source>
        <dbReference type="ARBA" id="ARBA00020071"/>
    </source>
</evidence>
<dbReference type="InterPro" id="IPR002509">
    <property type="entry name" value="NODB_dom"/>
</dbReference>
<accession>A0A7M3U320</accession>
<name>A0A7M3U320_9RICK</name>
<dbReference type="GO" id="GO:0016810">
    <property type="term" value="F:hydrolase activity, acting on carbon-nitrogen (but not peptide) bonds"/>
    <property type="evidence" value="ECO:0007669"/>
    <property type="project" value="InterPro"/>
</dbReference>
<dbReference type="PROSITE" id="PS51677">
    <property type="entry name" value="NODB"/>
    <property type="match status" value="1"/>
</dbReference>
<evidence type="ECO:0000256" key="1">
    <source>
        <dbReference type="ARBA" id="ARBA00003236"/>
    </source>
</evidence>
<evidence type="ECO:0000256" key="4">
    <source>
        <dbReference type="ARBA" id="ARBA00032976"/>
    </source>
</evidence>
<comment type="function">
    <text evidence="1">Is involved in generating a small heat-stable compound (Nod), an acylated oligomer of N-acetylglucosamine, that stimulates mitosis in various plant protoplasts.</text>
</comment>
<evidence type="ECO:0000256" key="2">
    <source>
        <dbReference type="ARBA" id="ARBA00010973"/>
    </source>
</evidence>
<dbReference type="InterPro" id="IPR050248">
    <property type="entry name" value="Polysacc_deacetylase_ArnD"/>
</dbReference>
<evidence type="ECO:0000313" key="7">
    <source>
        <dbReference type="Proteomes" id="UP000516514"/>
    </source>
</evidence>
<comment type="similarity">
    <text evidence="2">Belongs to the polysaccharide deacetylase family.</text>
</comment>
<dbReference type="GO" id="GO:0005975">
    <property type="term" value="P:carbohydrate metabolic process"/>
    <property type="evidence" value="ECO:0007669"/>
    <property type="project" value="InterPro"/>
</dbReference>
<dbReference type="EMBL" id="CP061738">
    <property type="protein sequence ID" value="QOD38805.1"/>
    <property type="molecule type" value="Genomic_DNA"/>
</dbReference>
<dbReference type="Pfam" id="PF01522">
    <property type="entry name" value="Polysacc_deac_1"/>
    <property type="match status" value="1"/>
</dbReference>
<protein>
    <recommendedName>
        <fullName evidence="3">Chitooligosaccharide deacetylase</fullName>
    </recommendedName>
    <alternativeName>
        <fullName evidence="4">Nodulation protein B</fullName>
    </alternativeName>
</protein>
<dbReference type="AlphaFoldDB" id="A0A7M3U320"/>
<dbReference type="KEGG" id="wms:ID128_01200"/>
<evidence type="ECO:0000313" key="6">
    <source>
        <dbReference type="EMBL" id="QOD38805.1"/>
    </source>
</evidence>
<keyword evidence="7" id="KW-1185">Reference proteome</keyword>
<organism evidence="6 7">
    <name type="scientific">Candidatus Wolbachia massiliensis</name>
    <dbReference type="NCBI Taxonomy" id="1845000"/>
    <lineage>
        <taxon>Bacteria</taxon>
        <taxon>Pseudomonadati</taxon>
        <taxon>Pseudomonadota</taxon>
        <taxon>Alphaproteobacteria</taxon>
        <taxon>Rickettsiales</taxon>
        <taxon>Anaplasmataceae</taxon>
        <taxon>Wolbachieae</taxon>
        <taxon>Wolbachia</taxon>
    </lineage>
</organism>
<gene>
    <name evidence="6" type="ORF">ID128_01200</name>
</gene>
<feature type="domain" description="NodB homology" evidence="5">
    <location>
        <begin position="57"/>
        <end position="237"/>
    </location>
</feature>
<proteinExistence type="inferred from homology"/>
<dbReference type="CDD" id="cd10917">
    <property type="entry name" value="CE4_NodB_like_6s_7s"/>
    <property type="match status" value="1"/>
</dbReference>
<dbReference type="Proteomes" id="UP000516514">
    <property type="component" value="Chromosome"/>
</dbReference>
<dbReference type="PANTHER" id="PTHR10587">
    <property type="entry name" value="GLYCOSYL TRANSFERASE-RELATED"/>
    <property type="match status" value="1"/>
</dbReference>
<reference evidence="6 7" key="1">
    <citation type="submission" date="2020-09" db="EMBL/GenBank/DDBJ databases">
        <title>An Earliest Endosymbiont, Wolbachia massiliensis sp. nov., Strain PL13 From the Bed Bug (Cimex hemipterius), Type strain of a New supergroup T.</title>
        <authorList>
            <person name="Laidoudi Y."/>
            <person name="Levasseur A."/>
            <person name="Medkour H."/>
            <person name="Maaloum M."/>
            <person name="BenKhedher M."/>
            <person name="Sambou M."/>
            <person name="Bassene H."/>
            <person name="Davoust B."/>
            <person name="Fenollar F."/>
            <person name="Raoult D."/>
            <person name="Mediannikov O."/>
        </authorList>
    </citation>
    <scope>NUCLEOTIDE SEQUENCE [LARGE SCALE GENOMIC DNA]</scope>
    <source>
        <strain evidence="6 7">PL13</strain>
    </source>
</reference>
<sequence length="280" mass="32218">MIWLQGWLITIFLLLYSSTTFCSGCNFNLPYCGLRCNLDLSYKNLSNIRKLLSNDNKFVALTFDDGPSNNRANDIINVLESHKAKATFFLLGERINKKTSEIVKKIYKAGHELGNHSWSHKKLTSLSSEEQLQELEKTNIAIRNATEQNVKWFRPPYGCHDDNLIENTSRLNMYSILWTVDSLDWQGDKPEILVERVVSNVHNGAIILFHDHNNKSNTVEALPQVIKILKESGYEFVTLSEWEKRVCDIVKAKSVPIEEGYFEKILCGQKTKFLTAEHLY</sequence>
<dbReference type="Gene3D" id="3.20.20.370">
    <property type="entry name" value="Glycoside hydrolase/deacetylase"/>
    <property type="match status" value="1"/>
</dbReference>
<dbReference type="SUPFAM" id="SSF88713">
    <property type="entry name" value="Glycoside hydrolase/deacetylase"/>
    <property type="match status" value="1"/>
</dbReference>